<dbReference type="InterPro" id="IPR019261">
    <property type="entry name" value="PARG_cat_microbial"/>
</dbReference>
<dbReference type="PANTHER" id="PTHR35596:SF1">
    <property type="entry name" value="MICROBIAL-TYPE PARG CATALYTIC DOMAIN-CONTAINING PROTEIN"/>
    <property type="match status" value="1"/>
</dbReference>
<dbReference type="PANTHER" id="PTHR35596">
    <property type="entry name" value="DUF2263 DOMAIN-CONTAINING PROTEIN"/>
    <property type="match status" value="1"/>
</dbReference>
<name>A0A814N7V8_9BILA</name>
<keyword evidence="6" id="KW-1185">Reference proteome</keyword>
<sequence length="434" mass="49644">MSALHALISKHAQRPKLIEEVNDNPLYIPCSALGETEIMSMVSIAFAANDAESKERVDKHGGRKVMLQYLLTMNSFTDARLTTLILKCFQTLKRTKEDINWNTLQQDYDILKKIDMFKYDLTKSKLYDSYWELHSRSTIISAKSKQTRKLINTYRYLGFKSEELKIYFNHVQIDNIPYTNSSTRGFADHDAQANMIQFPVSLRQNPGLIHVEKMKLEQAIFKVPIGKQVILLHFANDRIPGGSFLYGGAGQEESICYNSDVYRALLDFKYKKFNGGFMIPEYGGLYIKNVTFFHPQQQHLERKIDVIAVSCYDFTKKDGLYLLPAKPIENTRKKILTLIRAAQANSDGNGSNTYLLLGPMGTGAYKNDPKKIAVLLAEELQSPLNENLATQQRHTFEQVWLVTTNEGKADMFHQCFKEVICSEATRSEPEILDF</sequence>
<dbReference type="Pfam" id="PF10021">
    <property type="entry name" value="PARG_cat_microb"/>
    <property type="match status" value="1"/>
</dbReference>
<dbReference type="EMBL" id="CAJOBA010002932">
    <property type="protein sequence ID" value="CAF3664414.1"/>
    <property type="molecule type" value="Genomic_DNA"/>
</dbReference>
<gene>
    <name evidence="3" type="ORF">GPM918_LOCUS18110</name>
    <name evidence="2" type="ORF">OVA965_LOCUS8605</name>
    <name evidence="5" type="ORF">SRO942_LOCUS18107</name>
    <name evidence="4" type="ORF">TMI583_LOCUS8601</name>
</gene>
<evidence type="ECO:0000313" key="5">
    <source>
        <dbReference type="EMBL" id="CAF3853537.1"/>
    </source>
</evidence>
<dbReference type="Proteomes" id="UP000681722">
    <property type="component" value="Unassembled WGS sequence"/>
</dbReference>
<comment type="caution">
    <text evidence="3">The sequence shown here is derived from an EMBL/GenBank/DDBJ whole genome shotgun (WGS) entry which is preliminary data.</text>
</comment>
<organism evidence="3 6">
    <name type="scientific">Didymodactylos carnosus</name>
    <dbReference type="NCBI Taxonomy" id="1234261"/>
    <lineage>
        <taxon>Eukaryota</taxon>
        <taxon>Metazoa</taxon>
        <taxon>Spiralia</taxon>
        <taxon>Gnathifera</taxon>
        <taxon>Rotifera</taxon>
        <taxon>Eurotatoria</taxon>
        <taxon>Bdelloidea</taxon>
        <taxon>Philodinida</taxon>
        <taxon>Philodinidae</taxon>
        <taxon>Didymodactylos</taxon>
    </lineage>
</organism>
<dbReference type="Proteomes" id="UP000677228">
    <property type="component" value="Unassembled WGS sequence"/>
</dbReference>
<dbReference type="Gene3D" id="3.40.220.10">
    <property type="entry name" value="Leucine Aminopeptidase, subunit E, domain 1"/>
    <property type="match status" value="1"/>
</dbReference>
<dbReference type="EMBL" id="CAJNOQ010005148">
    <property type="protein sequence ID" value="CAF1088034.1"/>
    <property type="molecule type" value="Genomic_DNA"/>
</dbReference>
<accession>A0A814N7V8</accession>
<dbReference type="AlphaFoldDB" id="A0A814N7V8"/>
<proteinExistence type="predicted"/>
<feature type="domain" description="Microbial-type PARG catalytic" evidence="1">
    <location>
        <begin position="209"/>
        <end position="268"/>
    </location>
</feature>
<dbReference type="Proteomes" id="UP000663829">
    <property type="component" value="Unassembled WGS sequence"/>
</dbReference>
<reference evidence="3" key="1">
    <citation type="submission" date="2021-02" db="EMBL/GenBank/DDBJ databases">
        <authorList>
            <person name="Nowell W R."/>
        </authorList>
    </citation>
    <scope>NUCLEOTIDE SEQUENCE</scope>
</reference>
<evidence type="ECO:0000313" key="4">
    <source>
        <dbReference type="EMBL" id="CAF3664414.1"/>
    </source>
</evidence>
<evidence type="ECO:0000259" key="1">
    <source>
        <dbReference type="Pfam" id="PF10021"/>
    </source>
</evidence>
<dbReference type="InterPro" id="IPR043472">
    <property type="entry name" value="Macro_dom-like"/>
</dbReference>
<dbReference type="EMBL" id="CAJOBC010005148">
    <property type="protein sequence ID" value="CAF3853537.1"/>
    <property type="molecule type" value="Genomic_DNA"/>
</dbReference>
<dbReference type="NCBIfam" id="TIGR02452">
    <property type="entry name" value="TIGR02452 family protein"/>
    <property type="match status" value="1"/>
</dbReference>
<dbReference type="Proteomes" id="UP000682733">
    <property type="component" value="Unassembled WGS sequence"/>
</dbReference>
<evidence type="ECO:0000313" key="2">
    <source>
        <dbReference type="EMBL" id="CAF0880729.1"/>
    </source>
</evidence>
<evidence type="ECO:0000313" key="6">
    <source>
        <dbReference type="Proteomes" id="UP000663829"/>
    </source>
</evidence>
<protein>
    <recommendedName>
        <fullName evidence="1">Microbial-type PARG catalytic domain-containing protein</fullName>
    </recommendedName>
</protein>
<evidence type="ECO:0000313" key="3">
    <source>
        <dbReference type="EMBL" id="CAF1088034.1"/>
    </source>
</evidence>
<dbReference type="InterPro" id="IPR012664">
    <property type="entry name" value="CHP02452"/>
</dbReference>
<dbReference type="EMBL" id="CAJNOK010002931">
    <property type="protein sequence ID" value="CAF0880729.1"/>
    <property type="molecule type" value="Genomic_DNA"/>
</dbReference>
<dbReference type="OrthoDB" id="9985428at2759"/>